<keyword evidence="1" id="KW-0472">Membrane</keyword>
<reference evidence="2" key="3">
    <citation type="journal article" date="2017" name="Nature">
        <title>Genome sequence of the progenitor of the wheat D genome Aegilops tauschii.</title>
        <authorList>
            <person name="Luo M.C."/>
            <person name="Gu Y.Q."/>
            <person name="Puiu D."/>
            <person name="Wang H."/>
            <person name="Twardziok S.O."/>
            <person name="Deal K.R."/>
            <person name="Huo N."/>
            <person name="Zhu T."/>
            <person name="Wang L."/>
            <person name="Wang Y."/>
            <person name="McGuire P.E."/>
            <person name="Liu S."/>
            <person name="Long H."/>
            <person name="Ramasamy R.K."/>
            <person name="Rodriguez J.C."/>
            <person name="Van S.L."/>
            <person name="Yuan L."/>
            <person name="Wang Z."/>
            <person name="Xia Z."/>
            <person name="Xiao L."/>
            <person name="Anderson O.D."/>
            <person name="Ouyang S."/>
            <person name="Liang Y."/>
            <person name="Zimin A.V."/>
            <person name="Pertea G."/>
            <person name="Qi P."/>
            <person name="Bennetzen J.L."/>
            <person name="Dai X."/>
            <person name="Dawson M.W."/>
            <person name="Muller H.G."/>
            <person name="Kugler K."/>
            <person name="Rivarola-Duarte L."/>
            <person name="Spannagl M."/>
            <person name="Mayer K.F.X."/>
            <person name="Lu F.H."/>
            <person name="Bevan M.W."/>
            <person name="Leroy P."/>
            <person name="Li P."/>
            <person name="You F.M."/>
            <person name="Sun Q."/>
            <person name="Liu Z."/>
            <person name="Lyons E."/>
            <person name="Wicker T."/>
            <person name="Salzberg S.L."/>
            <person name="Devos K.M."/>
            <person name="Dvorak J."/>
        </authorList>
    </citation>
    <scope>NUCLEOTIDE SEQUENCE [LARGE SCALE GENOMIC DNA]</scope>
    <source>
        <strain evidence="2">cv. AL8/78</strain>
    </source>
</reference>
<accession>A0A453AZ49</accession>
<keyword evidence="1" id="KW-1133">Transmembrane helix</keyword>
<dbReference type="EnsemblPlants" id="AET2Gv20307700.21">
    <property type="protein sequence ID" value="AET2Gv20307700.21"/>
    <property type="gene ID" value="AET2Gv20307700"/>
</dbReference>
<sequence>LLARDEMSNKDHTMSITLQGKRIRARTFGLTISIIDFTLSRINTGAYIDFLVRIHCAYFLRAIFDCSAIYLLIWIRIPRTTLCLFSLCNF</sequence>
<evidence type="ECO:0000256" key="1">
    <source>
        <dbReference type="SAM" id="Phobius"/>
    </source>
</evidence>
<dbReference type="AlphaFoldDB" id="A0A453AZ49"/>
<dbReference type="Gramene" id="AET2Gv20307700.21">
    <property type="protein sequence ID" value="AET2Gv20307700.21"/>
    <property type="gene ID" value="AET2Gv20307700"/>
</dbReference>
<reference evidence="3" key="2">
    <citation type="journal article" date="2017" name="Nat. Plants">
        <title>The Aegilops tauschii genome reveals multiple impacts of transposons.</title>
        <authorList>
            <person name="Zhao G."/>
            <person name="Zou C."/>
            <person name="Li K."/>
            <person name="Wang K."/>
            <person name="Li T."/>
            <person name="Gao L."/>
            <person name="Zhang X."/>
            <person name="Wang H."/>
            <person name="Yang Z."/>
            <person name="Liu X."/>
            <person name="Jiang W."/>
            <person name="Mao L."/>
            <person name="Kong X."/>
            <person name="Jiao Y."/>
            <person name="Jia J."/>
        </authorList>
    </citation>
    <scope>NUCLEOTIDE SEQUENCE [LARGE SCALE GENOMIC DNA]</scope>
    <source>
        <strain evidence="3">cv. AL8/78</strain>
    </source>
</reference>
<protein>
    <submittedName>
        <fullName evidence="2">Uncharacterized protein</fullName>
    </submittedName>
</protein>
<evidence type="ECO:0000313" key="2">
    <source>
        <dbReference type="EnsemblPlants" id="AET2Gv20307700.21"/>
    </source>
</evidence>
<keyword evidence="3" id="KW-1185">Reference proteome</keyword>
<reference evidence="2" key="5">
    <citation type="journal article" date="2021" name="G3 (Bethesda)">
        <title>Aegilops tauschii genome assembly Aet v5.0 features greater sequence contiguity and improved annotation.</title>
        <authorList>
            <person name="Wang L."/>
            <person name="Zhu T."/>
            <person name="Rodriguez J.C."/>
            <person name="Deal K.R."/>
            <person name="Dubcovsky J."/>
            <person name="McGuire P.E."/>
            <person name="Lux T."/>
            <person name="Spannagl M."/>
            <person name="Mayer K.F.X."/>
            <person name="Baldrich P."/>
            <person name="Meyers B.C."/>
            <person name="Huo N."/>
            <person name="Gu Y.Q."/>
            <person name="Zhou H."/>
            <person name="Devos K.M."/>
            <person name="Bennetzen J.L."/>
            <person name="Unver T."/>
            <person name="Budak H."/>
            <person name="Gulick P.J."/>
            <person name="Galiba G."/>
            <person name="Kalapos B."/>
            <person name="Nelson D.R."/>
            <person name="Li P."/>
            <person name="You F.M."/>
            <person name="Luo M.C."/>
            <person name="Dvorak J."/>
        </authorList>
    </citation>
    <scope>NUCLEOTIDE SEQUENCE [LARGE SCALE GENOMIC DNA]</scope>
    <source>
        <strain evidence="2">cv. AL8/78</strain>
    </source>
</reference>
<evidence type="ECO:0000313" key="3">
    <source>
        <dbReference type="Proteomes" id="UP000015105"/>
    </source>
</evidence>
<name>A0A453AZ49_AEGTS</name>
<dbReference type="Proteomes" id="UP000015105">
    <property type="component" value="Chromosome 2D"/>
</dbReference>
<keyword evidence="1" id="KW-0812">Transmembrane</keyword>
<feature type="transmembrane region" description="Helical" evidence="1">
    <location>
        <begin position="58"/>
        <end position="77"/>
    </location>
</feature>
<proteinExistence type="predicted"/>
<reference evidence="3" key="1">
    <citation type="journal article" date="2014" name="Science">
        <title>Ancient hybridizations among the ancestral genomes of bread wheat.</title>
        <authorList>
            <consortium name="International Wheat Genome Sequencing Consortium,"/>
            <person name="Marcussen T."/>
            <person name="Sandve S.R."/>
            <person name="Heier L."/>
            <person name="Spannagl M."/>
            <person name="Pfeifer M."/>
            <person name="Jakobsen K.S."/>
            <person name="Wulff B.B."/>
            <person name="Steuernagel B."/>
            <person name="Mayer K.F."/>
            <person name="Olsen O.A."/>
        </authorList>
    </citation>
    <scope>NUCLEOTIDE SEQUENCE [LARGE SCALE GENOMIC DNA]</scope>
    <source>
        <strain evidence="3">cv. AL8/78</strain>
    </source>
</reference>
<reference evidence="2" key="4">
    <citation type="submission" date="2019-03" db="UniProtKB">
        <authorList>
            <consortium name="EnsemblPlants"/>
        </authorList>
    </citation>
    <scope>IDENTIFICATION</scope>
</reference>
<dbReference type="Gene3D" id="1.10.510.10">
    <property type="entry name" value="Transferase(Phosphotransferase) domain 1"/>
    <property type="match status" value="1"/>
</dbReference>
<organism evidence="2 3">
    <name type="scientific">Aegilops tauschii subsp. strangulata</name>
    <name type="common">Goatgrass</name>
    <dbReference type="NCBI Taxonomy" id="200361"/>
    <lineage>
        <taxon>Eukaryota</taxon>
        <taxon>Viridiplantae</taxon>
        <taxon>Streptophyta</taxon>
        <taxon>Embryophyta</taxon>
        <taxon>Tracheophyta</taxon>
        <taxon>Spermatophyta</taxon>
        <taxon>Magnoliopsida</taxon>
        <taxon>Liliopsida</taxon>
        <taxon>Poales</taxon>
        <taxon>Poaceae</taxon>
        <taxon>BOP clade</taxon>
        <taxon>Pooideae</taxon>
        <taxon>Triticodae</taxon>
        <taxon>Triticeae</taxon>
        <taxon>Triticinae</taxon>
        <taxon>Aegilops</taxon>
    </lineage>
</organism>